<evidence type="ECO:0000313" key="4">
    <source>
        <dbReference type="Proteomes" id="UP001558713"/>
    </source>
</evidence>
<dbReference type="Pfam" id="PF10536">
    <property type="entry name" value="PMD"/>
    <property type="match status" value="1"/>
</dbReference>
<accession>A0ABD1BUM6</accession>
<proteinExistence type="predicted"/>
<dbReference type="PANTHER" id="PTHR46033">
    <property type="entry name" value="PROTEIN MAIN-LIKE 2"/>
    <property type="match status" value="1"/>
</dbReference>
<feature type="region of interest" description="Disordered" evidence="1">
    <location>
        <begin position="471"/>
        <end position="497"/>
    </location>
</feature>
<protein>
    <submittedName>
        <fullName evidence="3">SerinePthreonine-protein phosphatase 7 long form</fullName>
    </submittedName>
</protein>
<comment type="caution">
    <text evidence="3">The sequence shown here is derived from an EMBL/GenBank/DDBJ whole genome shotgun (WGS) entry which is preliminary data.</text>
</comment>
<evidence type="ECO:0000313" key="3">
    <source>
        <dbReference type="EMBL" id="KAL1220909.1"/>
    </source>
</evidence>
<dbReference type="InterPro" id="IPR044824">
    <property type="entry name" value="MAIN-like"/>
</dbReference>
<feature type="compositionally biased region" description="Basic and acidic residues" evidence="1">
    <location>
        <begin position="510"/>
        <end position="523"/>
    </location>
</feature>
<evidence type="ECO:0000256" key="1">
    <source>
        <dbReference type="SAM" id="MobiDB-lite"/>
    </source>
</evidence>
<reference evidence="3 4" key="1">
    <citation type="submission" date="2024-04" db="EMBL/GenBank/DDBJ databases">
        <title>Genome assembly C_amara_ONT_v2.</title>
        <authorList>
            <person name="Yant L."/>
            <person name="Moore C."/>
            <person name="Slenker M."/>
        </authorList>
    </citation>
    <scope>NUCLEOTIDE SEQUENCE [LARGE SCALE GENOMIC DNA]</scope>
    <source>
        <tissue evidence="3">Leaf</tissue>
    </source>
</reference>
<gene>
    <name evidence="3" type="ORF">V5N11_016252</name>
</gene>
<dbReference type="EMBL" id="JBANAX010000141">
    <property type="protein sequence ID" value="KAL1220909.1"/>
    <property type="molecule type" value="Genomic_DNA"/>
</dbReference>
<feature type="domain" description="Aminotransferase-like plant mobile" evidence="2">
    <location>
        <begin position="77"/>
        <end position="425"/>
    </location>
</feature>
<dbReference type="Proteomes" id="UP001558713">
    <property type="component" value="Unassembled WGS sequence"/>
</dbReference>
<evidence type="ECO:0000259" key="2">
    <source>
        <dbReference type="Pfam" id="PF10536"/>
    </source>
</evidence>
<keyword evidence="4" id="KW-1185">Reference proteome</keyword>
<dbReference type="InterPro" id="IPR019557">
    <property type="entry name" value="AminoTfrase-like_pln_mobile"/>
</dbReference>
<sequence length="585" mass="66435">MDSTTMKTHFLKPFVTAIDGGGVGELPSERFSFSSSNIRGDVFSRISFSGFWSPDDTLKTWFKKMQALHEPIWRKAGIFEAIKASTYKIRKDQSLLLPLVENWCHTTKTFIFPWGEATITLEDVMVLLGFSVLGSSVFAPLESSEMRVSLENLQAETRELRVKDKDLRQVSWVSRFFGRGDQTEHEAFLVMWLSLFVFPGIARPGISKDVFPLAIRLARGDRVALAPAVLGKVYRDLSLIQASAREESSTGNVNLKSLFKLVQLWAWERFKNTRPTAVQIPIGEPRVAQWDNLDLPQRPENVCFDEFEWRPYTKPLPNWSPLRLYVEEAMVVTVENSIDDEFLSFARSVRSCKLVGIGIVEDYNPHRVARQFGMDQELPGLVSDRSSFTEQEAWEDYNKSLNGLELYMPSRLATGSVTERYQDWWLKSISKFLETFDARNRAVDEIENGGASASTQLPVSQLCNELAKGTSEDLSNKGCKRGREEDEGAMDYKDDEESDDNLTFALIKSTRNDESGSKAEKSMVLKPSDNESESNPEDFWRETAKKLEEIQERLQQRKLAIAEIASKLETGMARRNQMKNGNSAA</sequence>
<feature type="region of interest" description="Disordered" evidence="1">
    <location>
        <begin position="510"/>
        <end position="538"/>
    </location>
</feature>
<dbReference type="AlphaFoldDB" id="A0ABD1BUM6"/>
<dbReference type="PANTHER" id="PTHR46033:SF67">
    <property type="entry name" value="AMINOTRANSFERASE-LIKE, PLANT MOBILE DOMAIN FAMILY PROTEIN"/>
    <property type="match status" value="1"/>
</dbReference>
<feature type="compositionally biased region" description="Acidic residues" evidence="1">
    <location>
        <begin position="485"/>
        <end position="497"/>
    </location>
</feature>
<name>A0ABD1BUM6_CARAN</name>
<organism evidence="3 4">
    <name type="scientific">Cardamine amara subsp. amara</name>
    <dbReference type="NCBI Taxonomy" id="228776"/>
    <lineage>
        <taxon>Eukaryota</taxon>
        <taxon>Viridiplantae</taxon>
        <taxon>Streptophyta</taxon>
        <taxon>Embryophyta</taxon>
        <taxon>Tracheophyta</taxon>
        <taxon>Spermatophyta</taxon>
        <taxon>Magnoliopsida</taxon>
        <taxon>eudicotyledons</taxon>
        <taxon>Gunneridae</taxon>
        <taxon>Pentapetalae</taxon>
        <taxon>rosids</taxon>
        <taxon>malvids</taxon>
        <taxon>Brassicales</taxon>
        <taxon>Brassicaceae</taxon>
        <taxon>Cardamineae</taxon>
        <taxon>Cardamine</taxon>
    </lineage>
</organism>